<dbReference type="Proteomes" id="UP001472677">
    <property type="component" value="Unassembled WGS sequence"/>
</dbReference>
<sequence>MGFEQTLAVHDKAAGRRSSGGFSASWDHRSTALILLIFFLDSSFQRNWFDGENGDGDTYALVLSASRTGGKPRWPAANGWRLLDSFHGPWRLPLERRVKKEDEEDEGCRPMVPTRRKATGAASAGGFVVNC</sequence>
<evidence type="ECO:0000313" key="1">
    <source>
        <dbReference type="EMBL" id="KAK8561335.1"/>
    </source>
</evidence>
<reference evidence="1 2" key="1">
    <citation type="journal article" date="2024" name="G3 (Bethesda)">
        <title>Genome assembly of Hibiscus sabdariffa L. provides insights into metabolisms of medicinal natural products.</title>
        <authorList>
            <person name="Kim T."/>
        </authorList>
    </citation>
    <scope>NUCLEOTIDE SEQUENCE [LARGE SCALE GENOMIC DNA]</scope>
    <source>
        <strain evidence="1">TK-2024</strain>
        <tissue evidence="1">Old leaves</tissue>
    </source>
</reference>
<comment type="caution">
    <text evidence="1">The sequence shown here is derived from an EMBL/GenBank/DDBJ whole genome shotgun (WGS) entry which is preliminary data.</text>
</comment>
<name>A0ABR2EHM3_9ROSI</name>
<gene>
    <name evidence="1" type="ORF">V6N12_048409</name>
</gene>
<protein>
    <submittedName>
        <fullName evidence="1">Uncharacterized protein</fullName>
    </submittedName>
</protein>
<proteinExistence type="predicted"/>
<accession>A0ABR2EHM3</accession>
<dbReference type="EMBL" id="JBBPBM010000013">
    <property type="protein sequence ID" value="KAK8561335.1"/>
    <property type="molecule type" value="Genomic_DNA"/>
</dbReference>
<keyword evidence="2" id="KW-1185">Reference proteome</keyword>
<evidence type="ECO:0000313" key="2">
    <source>
        <dbReference type="Proteomes" id="UP001472677"/>
    </source>
</evidence>
<organism evidence="1 2">
    <name type="scientific">Hibiscus sabdariffa</name>
    <name type="common">roselle</name>
    <dbReference type="NCBI Taxonomy" id="183260"/>
    <lineage>
        <taxon>Eukaryota</taxon>
        <taxon>Viridiplantae</taxon>
        <taxon>Streptophyta</taxon>
        <taxon>Embryophyta</taxon>
        <taxon>Tracheophyta</taxon>
        <taxon>Spermatophyta</taxon>
        <taxon>Magnoliopsida</taxon>
        <taxon>eudicotyledons</taxon>
        <taxon>Gunneridae</taxon>
        <taxon>Pentapetalae</taxon>
        <taxon>rosids</taxon>
        <taxon>malvids</taxon>
        <taxon>Malvales</taxon>
        <taxon>Malvaceae</taxon>
        <taxon>Malvoideae</taxon>
        <taxon>Hibiscus</taxon>
    </lineage>
</organism>